<dbReference type="PANTHER" id="PTHR44675:SF1">
    <property type="entry name" value="P21-ACTIVATED PROTEIN KINASE-INTERACTING PROTEIN 1"/>
    <property type="match status" value="1"/>
</dbReference>
<evidence type="ECO:0000313" key="6">
    <source>
        <dbReference type="EMBL" id="KAL3868758.1"/>
    </source>
</evidence>
<feature type="compositionally biased region" description="Basic and acidic residues" evidence="5">
    <location>
        <begin position="353"/>
        <end position="363"/>
    </location>
</feature>
<sequence>MLIVVGTYDEILLGYNVVEIGESYQLDQVFSDHSHTGCIKTLAVSQKDVLASGSTDETIHLFNLRKMREMGILMEHTGTITWLEFYKGSHMFSCSEDGNLCIWKNFTWECLRTFKGHKSAVNCVSVHPSGKLALTVGKDKTLRTWNLLTGRSAYVTNIKKDADIVRWSPDGEIYIIICSNQITLYSTKSTTPLHETQTTGKINSVDFWGNDHLVCGGEGGQVEFFDIKDKKIVHTLDTKCNRIRGIFVTKSSSTDKESFHTLIIASSDGYIKLFHIDKSEGKITSRLVAEHNTTFRLTCLTVYDPAANKGTDNKSVSKSAKKKTDELSDSEDLEDNMYQSGDITTKKRKLKTKGSDKDHESKQHKGKASPPSVDTDSQEPQKKKKKAQKPSEISEELDTSQSIEKKKKSKKKVQIKELSKKKVKREKKSSIK</sequence>
<evidence type="ECO:0008006" key="8">
    <source>
        <dbReference type="Google" id="ProtNLM"/>
    </source>
</evidence>
<comment type="caution">
    <text evidence="6">The sequence shown here is derived from an EMBL/GenBank/DDBJ whole genome shotgun (WGS) entry which is preliminary data.</text>
</comment>
<feature type="repeat" description="WD" evidence="4">
    <location>
        <begin position="114"/>
        <end position="155"/>
    </location>
</feature>
<dbReference type="InterPro" id="IPR051959">
    <property type="entry name" value="PAK1-Kinase_Regulator"/>
</dbReference>
<proteinExistence type="predicted"/>
<comment type="function">
    <text evidence="3">Negatively regulates the PAK1 kinase. PAK1 is a member of the PAK kinase family, which has been shown to play a positive role in the regulation of signaling pathways involving MAPK8 and RELA. PAK1 exists as an inactive homodimer, which is activated by binding of small GTPases such as CDC42 to an N-terminal regulatory domain. PAK1IP1 also binds to the N-terminus of PAK1, and inhibits the specific activation of PAK1 by CDC42. May be involved in ribosomal large subunit assembly.</text>
</comment>
<dbReference type="PROSITE" id="PS50294">
    <property type="entry name" value="WD_REPEATS_REGION"/>
    <property type="match status" value="1"/>
</dbReference>
<organism evidence="6 7">
    <name type="scientific">Sinanodonta woodiana</name>
    <name type="common">Chinese pond mussel</name>
    <name type="synonym">Anodonta woodiana</name>
    <dbReference type="NCBI Taxonomy" id="1069815"/>
    <lineage>
        <taxon>Eukaryota</taxon>
        <taxon>Metazoa</taxon>
        <taxon>Spiralia</taxon>
        <taxon>Lophotrochozoa</taxon>
        <taxon>Mollusca</taxon>
        <taxon>Bivalvia</taxon>
        <taxon>Autobranchia</taxon>
        <taxon>Heteroconchia</taxon>
        <taxon>Palaeoheterodonta</taxon>
        <taxon>Unionida</taxon>
        <taxon>Unionoidea</taxon>
        <taxon>Unionidae</taxon>
        <taxon>Unioninae</taxon>
        <taxon>Sinanodonta</taxon>
    </lineage>
</organism>
<keyword evidence="1 4" id="KW-0853">WD repeat</keyword>
<feature type="compositionally biased region" description="Basic residues" evidence="5">
    <location>
        <begin position="421"/>
        <end position="432"/>
    </location>
</feature>
<dbReference type="Gene3D" id="2.130.10.10">
    <property type="entry name" value="YVTN repeat-like/Quinoprotein amine dehydrogenase"/>
    <property type="match status" value="2"/>
</dbReference>
<keyword evidence="2" id="KW-0677">Repeat</keyword>
<dbReference type="Pfam" id="PF00400">
    <property type="entry name" value="WD40"/>
    <property type="match status" value="2"/>
</dbReference>
<reference evidence="6 7" key="1">
    <citation type="submission" date="2024-11" db="EMBL/GenBank/DDBJ databases">
        <title>Chromosome-level genome assembly of the freshwater bivalve Anodonta woodiana.</title>
        <authorList>
            <person name="Chen X."/>
        </authorList>
    </citation>
    <scope>NUCLEOTIDE SEQUENCE [LARGE SCALE GENOMIC DNA]</scope>
    <source>
        <strain evidence="6">MN2024</strain>
        <tissue evidence="6">Gills</tissue>
    </source>
</reference>
<dbReference type="PANTHER" id="PTHR44675">
    <property type="entry name" value="PAK1 INTERACTING PROTEIN 1"/>
    <property type="match status" value="1"/>
</dbReference>
<dbReference type="Proteomes" id="UP001634394">
    <property type="component" value="Unassembled WGS sequence"/>
</dbReference>
<dbReference type="AlphaFoldDB" id="A0ABD3W6B3"/>
<dbReference type="InterPro" id="IPR001680">
    <property type="entry name" value="WD40_rpt"/>
</dbReference>
<protein>
    <recommendedName>
        <fullName evidence="8">P21-activated protein kinase-interacting protein 1-like</fullName>
    </recommendedName>
</protein>
<accession>A0ABD3W6B3</accession>
<dbReference type="SUPFAM" id="SSF50978">
    <property type="entry name" value="WD40 repeat-like"/>
    <property type="match status" value="1"/>
</dbReference>
<name>A0ABD3W6B3_SINWO</name>
<gene>
    <name evidence="6" type="ORF">ACJMK2_041524</name>
</gene>
<dbReference type="InterPro" id="IPR019775">
    <property type="entry name" value="WD40_repeat_CS"/>
</dbReference>
<evidence type="ECO:0000313" key="7">
    <source>
        <dbReference type="Proteomes" id="UP001634394"/>
    </source>
</evidence>
<keyword evidence="7" id="KW-1185">Reference proteome</keyword>
<dbReference type="InterPro" id="IPR015943">
    <property type="entry name" value="WD40/YVTN_repeat-like_dom_sf"/>
</dbReference>
<feature type="region of interest" description="Disordered" evidence="5">
    <location>
        <begin position="310"/>
        <end position="432"/>
    </location>
</feature>
<evidence type="ECO:0000256" key="1">
    <source>
        <dbReference type="ARBA" id="ARBA00022574"/>
    </source>
</evidence>
<evidence type="ECO:0000256" key="4">
    <source>
        <dbReference type="PROSITE-ProRule" id="PRU00221"/>
    </source>
</evidence>
<dbReference type="SMART" id="SM00320">
    <property type="entry name" value="WD40"/>
    <property type="match status" value="5"/>
</dbReference>
<evidence type="ECO:0000256" key="2">
    <source>
        <dbReference type="ARBA" id="ARBA00022737"/>
    </source>
</evidence>
<dbReference type="PROSITE" id="PS50082">
    <property type="entry name" value="WD_REPEATS_2"/>
    <property type="match status" value="1"/>
</dbReference>
<dbReference type="InterPro" id="IPR036322">
    <property type="entry name" value="WD40_repeat_dom_sf"/>
</dbReference>
<evidence type="ECO:0000256" key="3">
    <source>
        <dbReference type="ARBA" id="ARBA00045213"/>
    </source>
</evidence>
<dbReference type="PROSITE" id="PS00678">
    <property type="entry name" value="WD_REPEATS_1"/>
    <property type="match status" value="1"/>
</dbReference>
<dbReference type="EMBL" id="JBJQND010000008">
    <property type="protein sequence ID" value="KAL3868758.1"/>
    <property type="molecule type" value="Genomic_DNA"/>
</dbReference>
<evidence type="ECO:0000256" key="5">
    <source>
        <dbReference type="SAM" id="MobiDB-lite"/>
    </source>
</evidence>